<dbReference type="VEuPathDB" id="PiroplasmaDB:BOVATA_005100"/>
<name>A0A2H6K7P7_9APIC</name>
<keyword evidence="2" id="KW-1133">Transmembrane helix</keyword>
<dbReference type="Proteomes" id="UP000236319">
    <property type="component" value="Unassembled WGS sequence"/>
</dbReference>
<dbReference type="GeneID" id="39872787"/>
<comment type="caution">
    <text evidence="3">The sequence shown here is derived from an EMBL/GenBank/DDBJ whole genome shotgun (WGS) entry which is preliminary data.</text>
</comment>
<evidence type="ECO:0000256" key="1">
    <source>
        <dbReference type="SAM" id="Coils"/>
    </source>
</evidence>
<organism evidence="3 4">
    <name type="scientific">Babesia ovata</name>
    <dbReference type="NCBI Taxonomy" id="189622"/>
    <lineage>
        <taxon>Eukaryota</taxon>
        <taxon>Sar</taxon>
        <taxon>Alveolata</taxon>
        <taxon>Apicomplexa</taxon>
        <taxon>Aconoidasida</taxon>
        <taxon>Piroplasmida</taxon>
        <taxon>Babesiidae</taxon>
        <taxon>Babesia</taxon>
    </lineage>
</organism>
<feature type="transmembrane region" description="Helical" evidence="2">
    <location>
        <begin position="1900"/>
        <end position="1923"/>
    </location>
</feature>
<evidence type="ECO:0000313" key="4">
    <source>
        <dbReference type="Proteomes" id="UP000236319"/>
    </source>
</evidence>
<keyword evidence="4" id="KW-1185">Reference proteome</keyword>
<keyword evidence="1" id="KW-0175">Coiled coil</keyword>
<protein>
    <submittedName>
        <fullName evidence="3">Uncharacterized protein</fullName>
    </submittedName>
</protein>
<gene>
    <name evidence="3" type="ORF">BOVATA_005100</name>
</gene>
<keyword evidence="2" id="KW-0812">Transmembrane</keyword>
<reference evidence="3 4" key="1">
    <citation type="journal article" date="2017" name="BMC Genomics">
        <title>Whole-genome assembly of Babesia ovata and comparative genomics between closely related pathogens.</title>
        <authorList>
            <person name="Yamagishi J."/>
            <person name="Asada M."/>
            <person name="Hakimi H."/>
            <person name="Tanaka T.Q."/>
            <person name="Sugimoto C."/>
            <person name="Kawazu S."/>
        </authorList>
    </citation>
    <scope>NUCLEOTIDE SEQUENCE [LARGE SCALE GENOMIC DNA]</scope>
    <source>
        <strain evidence="3 4">Miyake</strain>
    </source>
</reference>
<dbReference type="EMBL" id="BDSA01000001">
    <property type="protein sequence ID" value="GBE59017.1"/>
    <property type="molecule type" value="Genomic_DNA"/>
</dbReference>
<evidence type="ECO:0000313" key="3">
    <source>
        <dbReference type="EMBL" id="GBE59017.1"/>
    </source>
</evidence>
<dbReference type="RefSeq" id="XP_028865260.1">
    <property type="nucleotide sequence ID" value="XM_029009427.1"/>
</dbReference>
<evidence type="ECO:0000256" key="2">
    <source>
        <dbReference type="SAM" id="Phobius"/>
    </source>
</evidence>
<sequence length="1962" mass="219945">MVRQPKKLTDCPENLRESIDWLIQVRYGGDGQGQGLGNLAHALKKLIGEAITKAADSLTERQKQLECPKKHYKNDSGPDNSLSYCDHLNDQIKKLQSENHKDENQIKKLQTQYYDHYAEVHSSDTKRDTAKKDLDEKRISLGKLEENLKIFTENDKTEECKNLLTNLTDGLEKFLGFNKDSKGYSGSGIVYSDLDRLCDGVMAFLHGVLEAVKEDESVKKYDGYITPQDRLNSVLDLITKQIGNGASGISTSVDSAKGWLDGYGNKLNEKVDDVSGLLDNLQRSIGDAERTLDGNKDKNLATQISALKSATGWFPEKVRNVENFMGRLDEILQEKLTPSFNLIDQAVKAYDMAAKNYDMKVIVATAWSELRSLEDKVKQNVDTRVKKLNVELQTAFQRDIKNPIERLQNAIDGVNNDLQRWINEAEEVLKEALTKTENILQMVQDSHKNNETNDKKTKITEYAETLRDKAIELRAAAVAARDAVQHQVTQALTQVVQLDLAVRTDLNDLKGQLLAEIGTYVREKLLRTIKGQVGSIKGNSGGKKGIEGIKTKVKDYAKTLSAKQEFGISVETWIQDILQNNGVVTEAIGEYVKMSRRSSRVQFNDHVHNTQNELNSDNIKQIAQQIRGLLDEGLINDISFDHDTEDNVQGDIDTVHSRIENFVVLLDAKLNGGKQLSGDTNKFVAHIAMEMNKFVAAEGSELGSQSYLESAVKTILAALRAKANQAAQQLESFAGTENTEGNMGHNVDEAIKVATPLFDTLEKALSRDTISSLPRDSPYKVDATMTGILRQEIGTGNGHGQVTLAATKFSHYLRSVDTSSINTGKTALIGATDKSEGLLPEKIGDIKREVTKKLSDNGIKDIIDERNRTFEKPFAEIQNQLQQLTELVDGGSGKGGSSFLKEIKIDKKGVKTLLVDLQSGLGNEHVWDAFTKGLSQIQTRLHNIIGDAGSVSTDTLQGIIAKANSFHTQIETDAQLCIEDIKIHVKQQVGSTTANIQKKARSLYATRKKEELEALKLIVEKQKRTIDCIILEDKTTGVKGLVRVLIGNSKVPYSDGDGVPPNLLDQLKNALKVDDLTKLSELSTKWKDYVDNIMEYCRYQVDGEDEEDVKSMTLTKPKTTEHVTPLTKHKNEFDALLNHLQNNTTKVYNFDKTFVDLHARLKASISSLIPTQFANPRHPELLDALKSGMTKFTAELSHAYVNAYSGESVTWEETKKPGDTSSETVLSTEGLNCAKVCLTIMERVYYDLYTLWDKCKVKGEWKDKYIRLYDVDSKGIKSSNPLGTFFAIRGYKVNSEQGKQTGELQDKDSMKGEEIHTKLLTKENINISNIRLLVDWKNNKNSVPATASNGNIQISLYDLALFLRDDFRKYYEVCQHTVIDSPKAPCNIYQMFQWLSGLRFNPMYSKLQGHFMTLFEKPKGQEAKLYKEFSDTELKLVGTTTITPKELKDKLDQVCLRSQLVLIGILGHGHPDGRYACEFRTNFDNLNYPSSPGACFDMLLDILNRVFYQSYFVYSQCRNSSSSSGWAECYYGRGVGGSNWNCNSMQCPNQDAGQTATQNSNQKHNQTCSQNCNQSVKCGLKSPLQSYLEDGLPGFLPHTFTSPGCKLTCTLSSHHGIPCLTPMGFTDIGVAASHTKNGAHLFGALRDFCNPGSHLNQLCSYLQCLLRRPPQTLCDMLAFYHRYLQNWGSKDTVHKRDAFADAVKKANFGQAYTDLNPTSIQQSKTHSPGHSKGDLFSLTDCYHNTNSGLPCGKYLQPLFLDIYDIYSKDRAGNYLSWVVYSTETFLTLLYDLYESCKKCEKPGTRCYEKSCSKECKVKYTDEKEQHSTPSNKDKHTTDCYSMVKCLDTHPTLYKYGFTFGSPHKLSGQDKEAKLKRTCKDFCQALKRVIDEFIWEIRQKFSITLLALWSLSLLYLLHIAVVRLDVLRIRSHLRLPASHRIAAQSLLAAARVGKLGKVRYFSP</sequence>
<feature type="coiled-coil region" evidence="1">
    <location>
        <begin position="85"/>
        <end position="154"/>
    </location>
</feature>
<accession>A0A2H6K7P7</accession>
<proteinExistence type="predicted"/>
<keyword evidence="2" id="KW-0472">Membrane</keyword>
<feature type="coiled-coil region" evidence="1">
    <location>
        <begin position="404"/>
        <end position="442"/>
    </location>
</feature>